<dbReference type="Proteomes" id="UP000239589">
    <property type="component" value="Unassembled WGS sequence"/>
</dbReference>
<evidence type="ECO:0000313" key="1">
    <source>
        <dbReference type="EMBL" id="PPJ61972.1"/>
    </source>
</evidence>
<dbReference type="RefSeq" id="WP_104389125.1">
    <property type="nucleotide sequence ID" value="NZ_PGEM01000151.1"/>
</dbReference>
<gene>
    <name evidence="1" type="ORF">CUN59_17925</name>
</gene>
<proteinExistence type="predicted"/>
<keyword evidence="2" id="KW-1185">Reference proteome</keyword>
<dbReference type="EMBL" id="PGEM01000151">
    <property type="protein sequence ID" value="PPJ61972.1"/>
    <property type="molecule type" value="Genomic_DNA"/>
</dbReference>
<dbReference type="AlphaFoldDB" id="A0A2S6CQJ2"/>
<protein>
    <submittedName>
        <fullName evidence="1">Uncharacterized protein</fullName>
    </submittedName>
</protein>
<reference evidence="1 2" key="1">
    <citation type="submission" date="2018-02" db="EMBL/GenBank/DDBJ databases">
        <title>Discovery of a pederin family compound in a non-symbiotic bloom-forming cyanobacterium.</title>
        <authorList>
            <person name="Kust A."/>
            <person name="Mares J."/>
            <person name="Jokela J."/>
            <person name="Urajova P."/>
            <person name="Hajek J."/>
            <person name="Saurav K."/>
            <person name="Voracova K."/>
            <person name="Fewer D.P."/>
            <person name="Haapaniemi E."/>
            <person name="Permi P."/>
            <person name="Rehakova K."/>
            <person name="Sivonen K."/>
            <person name="Hrouzek P."/>
        </authorList>
    </citation>
    <scope>NUCLEOTIDE SEQUENCE [LARGE SCALE GENOMIC DNA]</scope>
    <source>
        <strain evidence="1 2">CHARLIE-1</strain>
    </source>
</reference>
<comment type="caution">
    <text evidence="1">The sequence shown here is derived from an EMBL/GenBank/DDBJ whole genome shotgun (WGS) entry which is preliminary data.</text>
</comment>
<accession>A0A2S6CQJ2</accession>
<name>A0A2S6CQJ2_9CYAN</name>
<dbReference type="OrthoDB" id="512610at2"/>
<organism evidence="1 2">
    <name type="scientific">Cuspidothrix issatschenkoi CHARLIE-1</name>
    <dbReference type="NCBI Taxonomy" id="2052836"/>
    <lineage>
        <taxon>Bacteria</taxon>
        <taxon>Bacillati</taxon>
        <taxon>Cyanobacteriota</taxon>
        <taxon>Cyanophyceae</taxon>
        <taxon>Nostocales</taxon>
        <taxon>Aphanizomenonaceae</taxon>
        <taxon>Cuspidothrix</taxon>
    </lineage>
</organism>
<evidence type="ECO:0000313" key="2">
    <source>
        <dbReference type="Proteomes" id="UP000239589"/>
    </source>
</evidence>
<sequence length="174" mass="19865">MENQRFVNCSTVPFIVCAAAQNYSRDVSQLNLHSSHHQTEYSFGGGLLEVWMKLFFLMLMIFYCECIFHKSANAESQPTVTPTVQENQAQNLITEPATINSYWHQANQANNELSLSISDPECKKISPINYINNPQSFFQSCDDANKSNRQIYEPVEYLKVPRLDSGIKIKLGDF</sequence>